<dbReference type="EMBL" id="JANIGO010000002">
    <property type="protein sequence ID" value="MCQ8896144.1"/>
    <property type="molecule type" value="Genomic_DNA"/>
</dbReference>
<evidence type="ECO:0008006" key="4">
    <source>
        <dbReference type="Google" id="ProtNLM"/>
    </source>
</evidence>
<keyword evidence="1" id="KW-0732">Signal</keyword>
<keyword evidence="3" id="KW-1185">Reference proteome</keyword>
<name>A0ABT1WFJ7_9BURK</name>
<evidence type="ECO:0000256" key="1">
    <source>
        <dbReference type="SAM" id="SignalP"/>
    </source>
</evidence>
<dbReference type="Proteomes" id="UP001204142">
    <property type="component" value="Unassembled WGS sequence"/>
</dbReference>
<evidence type="ECO:0000313" key="2">
    <source>
        <dbReference type="EMBL" id="MCQ8896144.1"/>
    </source>
</evidence>
<dbReference type="RefSeq" id="WP_256763903.1">
    <property type="nucleotide sequence ID" value="NZ_JANIGO010000002.1"/>
</dbReference>
<feature type="chain" id="PRO_5046467504" description="Lipoprotein" evidence="1">
    <location>
        <begin position="20"/>
        <end position="226"/>
    </location>
</feature>
<accession>A0ABT1WFJ7</accession>
<evidence type="ECO:0000313" key="3">
    <source>
        <dbReference type="Proteomes" id="UP001204142"/>
    </source>
</evidence>
<feature type="signal peptide" evidence="1">
    <location>
        <begin position="1"/>
        <end position="19"/>
    </location>
</feature>
<organism evidence="2 3">
    <name type="scientific">Limnobacter humi</name>
    <dbReference type="NCBI Taxonomy" id="1778671"/>
    <lineage>
        <taxon>Bacteria</taxon>
        <taxon>Pseudomonadati</taxon>
        <taxon>Pseudomonadota</taxon>
        <taxon>Betaproteobacteria</taxon>
        <taxon>Burkholderiales</taxon>
        <taxon>Burkholderiaceae</taxon>
        <taxon>Limnobacter</taxon>
    </lineage>
</organism>
<proteinExistence type="predicted"/>
<protein>
    <recommendedName>
        <fullName evidence="4">Lipoprotein</fullName>
    </recommendedName>
</protein>
<reference evidence="2 3" key="1">
    <citation type="submission" date="2022-07" db="EMBL/GenBank/DDBJ databases">
        <authorList>
            <person name="Xamxidin M."/>
            <person name="Wu M."/>
        </authorList>
    </citation>
    <scope>NUCLEOTIDE SEQUENCE [LARGE SCALE GENOMIC DNA]</scope>
    <source>
        <strain evidence="2 3">NBRC 111650</strain>
    </source>
</reference>
<comment type="caution">
    <text evidence="2">The sequence shown here is derived from an EMBL/GenBank/DDBJ whole genome shotgun (WGS) entry which is preliminary data.</text>
</comment>
<sequence length="226" mass="25070">MRLVKWAMPILALTLNACASVYDVRPQPVNTQVSVFNNGVESLRSKKVHEVEVGSSAPQMVQFDDLRFMVSFTNHGKNPVEFSPANVAVTLNGQVVPVLSYEAQLQDIENRLSYYGYRLSLFPGPGYIAPFYQSGVGYGGRFGFGFGNAGFDDGFNDRLDVQRAYNDLERLKRLGLKPKVVKPGETSAGEITLARRLPAGSVQYLSLDVTVDGEAHHFEFGYHSRR</sequence>
<gene>
    <name evidence="2" type="ORF">NQT62_06795</name>
</gene>